<dbReference type="Pfam" id="PF02836">
    <property type="entry name" value="Glyco_hydro_2_C"/>
    <property type="match status" value="1"/>
</dbReference>
<dbReference type="PANTHER" id="PTHR42732">
    <property type="entry name" value="BETA-GALACTOSIDASE"/>
    <property type="match status" value="1"/>
</dbReference>
<dbReference type="SUPFAM" id="SSF49303">
    <property type="entry name" value="beta-Galactosidase/glucuronidase domain"/>
    <property type="match status" value="1"/>
</dbReference>
<dbReference type="NCBIfam" id="NF041462">
    <property type="entry name" value="GalA"/>
    <property type="match status" value="1"/>
</dbReference>
<dbReference type="InterPro" id="IPR051913">
    <property type="entry name" value="GH2_Domain-Containing"/>
</dbReference>
<dbReference type="InterPro" id="IPR023232">
    <property type="entry name" value="Glyco_hydro_2_AS"/>
</dbReference>
<evidence type="ECO:0000259" key="8">
    <source>
        <dbReference type="Pfam" id="PF18565"/>
    </source>
</evidence>
<accession>A0A316H882</accession>
<dbReference type="InterPro" id="IPR006103">
    <property type="entry name" value="Glyco_hydro_2_cat"/>
</dbReference>
<comment type="similarity">
    <text evidence="1">Belongs to the glycosyl hydrolase 2 family.</text>
</comment>
<feature type="domain" description="Glycosyl hydrolases family 2 sugar binding" evidence="6">
    <location>
        <begin position="133"/>
        <end position="222"/>
    </location>
</feature>
<dbReference type="GO" id="GO:0004553">
    <property type="term" value="F:hydrolase activity, hydrolyzing O-glycosyl compounds"/>
    <property type="evidence" value="ECO:0007669"/>
    <property type="project" value="InterPro"/>
</dbReference>
<dbReference type="InterPro" id="IPR006102">
    <property type="entry name" value="Ig-like_GH2"/>
</dbReference>
<feature type="domain" description="Glycoside hydrolase family 2 catalytic" evidence="5">
    <location>
        <begin position="350"/>
        <end position="542"/>
    </location>
</feature>
<dbReference type="AlphaFoldDB" id="A0A316H882"/>
<dbReference type="InterPro" id="IPR036156">
    <property type="entry name" value="Beta-gal/glucu_dom_sf"/>
</dbReference>
<protein>
    <submittedName>
        <fullName evidence="9">Beta-galactosidase</fullName>
    </submittedName>
</protein>
<evidence type="ECO:0000259" key="5">
    <source>
        <dbReference type="Pfam" id="PF02836"/>
    </source>
</evidence>
<evidence type="ECO:0000313" key="10">
    <source>
        <dbReference type="Proteomes" id="UP000245678"/>
    </source>
</evidence>
<dbReference type="SUPFAM" id="SSF51445">
    <property type="entry name" value="(Trans)glycosidases"/>
    <property type="match status" value="1"/>
</dbReference>
<keyword evidence="10" id="KW-1185">Reference proteome</keyword>
<dbReference type="Gene3D" id="2.60.40.10">
    <property type="entry name" value="Immunoglobulins"/>
    <property type="match status" value="3"/>
</dbReference>
<dbReference type="InterPro" id="IPR006104">
    <property type="entry name" value="Glyco_hydro_2_N"/>
</dbReference>
<dbReference type="EMBL" id="QGHA01000006">
    <property type="protein sequence ID" value="PWK76617.1"/>
    <property type="molecule type" value="Genomic_DNA"/>
</dbReference>
<evidence type="ECO:0000256" key="2">
    <source>
        <dbReference type="ARBA" id="ARBA00022801"/>
    </source>
</evidence>
<name>A0A316H882_9SPHI</name>
<dbReference type="InterPro" id="IPR013783">
    <property type="entry name" value="Ig-like_fold"/>
</dbReference>
<dbReference type="Pfam" id="PF16355">
    <property type="entry name" value="DUF4982"/>
    <property type="match status" value="1"/>
</dbReference>
<keyword evidence="2" id="KW-0378">Hydrolase</keyword>
<comment type="caution">
    <text evidence="9">The sequence shown here is derived from an EMBL/GenBank/DDBJ whole genome shotgun (WGS) entry which is preliminary data.</text>
</comment>
<dbReference type="InterPro" id="IPR006101">
    <property type="entry name" value="Glyco_hydro_2"/>
</dbReference>
<evidence type="ECO:0000259" key="7">
    <source>
        <dbReference type="Pfam" id="PF16355"/>
    </source>
</evidence>
<dbReference type="PRINTS" id="PR00132">
    <property type="entry name" value="GLHYDRLASE2"/>
</dbReference>
<keyword evidence="3" id="KW-0326">Glycosidase</keyword>
<dbReference type="Pfam" id="PF18565">
    <property type="entry name" value="Glyco_hydro2_C5"/>
    <property type="match status" value="1"/>
</dbReference>
<dbReference type="Gene3D" id="3.20.20.80">
    <property type="entry name" value="Glycosidases"/>
    <property type="match status" value="1"/>
</dbReference>
<dbReference type="SUPFAM" id="SSF49785">
    <property type="entry name" value="Galactose-binding domain-like"/>
    <property type="match status" value="1"/>
</dbReference>
<dbReference type="InterPro" id="IPR008979">
    <property type="entry name" value="Galactose-bd-like_sf"/>
</dbReference>
<dbReference type="PROSITE" id="PS00608">
    <property type="entry name" value="GLYCOSYL_HYDROL_F2_2"/>
    <property type="match status" value="1"/>
</dbReference>
<feature type="domain" description="DUF4982" evidence="7">
    <location>
        <begin position="647"/>
        <end position="701"/>
    </location>
</feature>
<organism evidence="9 10">
    <name type="scientific">Mucilaginibacter oryzae</name>
    <dbReference type="NCBI Taxonomy" id="468058"/>
    <lineage>
        <taxon>Bacteria</taxon>
        <taxon>Pseudomonadati</taxon>
        <taxon>Bacteroidota</taxon>
        <taxon>Sphingobacteriia</taxon>
        <taxon>Sphingobacteriales</taxon>
        <taxon>Sphingobacteriaceae</taxon>
        <taxon>Mucilaginibacter</taxon>
    </lineage>
</organism>
<evidence type="ECO:0000256" key="3">
    <source>
        <dbReference type="ARBA" id="ARBA00023295"/>
    </source>
</evidence>
<dbReference type="InterPro" id="IPR017853">
    <property type="entry name" value="GH"/>
</dbReference>
<feature type="domain" description="Glycoside hydrolase family 2" evidence="8">
    <location>
        <begin position="716"/>
        <end position="820"/>
    </location>
</feature>
<dbReference type="Pfam" id="PF00703">
    <property type="entry name" value="Glyco_hydro_2"/>
    <property type="match status" value="1"/>
</dbReference>
<gene>
    <name evidence="9" type="ORF">LX99_03484</name>
</gene>
<dbReference type="Proteomes" id="UP000245678">
    <property type="component" value="Unassembled WGS sequence"/>
</dbReference>
<dbReference type="Pfam" id="PF02837">
    <property type="entry name" value="Glyco_hydro_2_N"/>
    <property type="match status" value="1"/>
</dbReference>
<evidence type="ECO:0000259" key="6">
    <source>
        <dbReference type="Pfam" id="PF02837"/>
    </source>
</evidence>
<dbReference type="InterPro" id="IPR040605">
    <property type="entry name" value="Glyco_hydro2_dom5"/>
</dbReference>
<dbReference type="Gene3D" id="2.60.120.260">
    <property type="entry name" value="Galactose-binding domain-like"/>
    <property type="match status" value="1"/>
</dbReference>
<evidence type="ECO:0000256" key="1">
    <source>
        <dbReference type="ARBA" id="ARBA00007401"/>
    </source>
</evidence>
<proteinExistence type="inferred from homology"/>
<dbReference type="InterPro" id="IPR032311">
    <property type="entry name" value="DUF4982"/>
</dbReference>
<feature type="domain" description="Glycoside hydrolase family 2 immunoglobulin-like beta-sandwich" evidence="4">
    <location>
        <begin position="239"/>
        <end position="343"/>
    </location>
</feature>
<dbReference type="PANTHER" id="PTHR42732:SF1">
    <property type="entry name" value="BETA-MANNOSIDASE"/>
    <property type="match status" value="1"/>
</dbReference>
<evidence type="ECO:0000313" key="9">
    <source>
        <dbReference type="EMBL" id="PWK76617.1"/>
    </source>
</evidence>
<sequence>MVFSMLVNRKLHNALMINKFYVNYFLLFFLLSIALSAKGQQQSARQHLNFDRSWKFSPGNAADPEKDFNYGIGNIFSKSGETSNTCIGVDYADSSWQNVRLPHDWVVKLPFTYVKNDDIDAHGYKPVGGLFPQNSIGWYRKNFTIQKADSGKRFELQFDGVYRDSKIWINGYYVGGHSSGYTSFAFDITDFIQFGKKNVVVVRVDATQFEGWFYEGAGIYRHAWLNSYDNVHFKTAGGVFVYSSITGDKAKVFLKNAVENKSLRTLADSVYSYITDRNGKIIVKGRKLPVSLSVNGVGELTDSLAVSKPRLWSLDDPYLYRAISLIIKGGRTVDSTMVRFGIRSLRFQSDSGFFLNDKPVKIKGVSCHQDHAGLGTALPDYLQFYRINLLKKMGVNAYRATHNPPTPELLDACDSLGMLVMDETRLLNSGQEYEQQFRDLILRDRNHASVFMWSIGNEEYVTQRTDIGKRMAQHQLLLQQELDPTRTSTYAANLGNYYPGVNEVIPVRGFNYNLTGIDAYHKQHPLQPIIGTEVASTVTTRGIYVKDTVRAYVPDHDITFPSWASTAETWWKIADERKWFIGGFAWTGFDYRGEPTPYRWPNVNSHFGIMDMCGFPKDIYYYYQAWWTDKDVLHISPHWNWKGKEEQPIDVWINSNADKVTLFLNGKNLGTKAMPRNGHLVWSVKYEPGRLQAVGYKGTRVIKSTVETTKQAARILLTPSKLKLTADSSDAVVVNVSVLDKNGREVPDADNLINFTLKGSAEIIGVGNGDPSSHEHDQCARGHWQRKLFNGKAQVIIRSGTRPEAFTLSASGSGIQSANLKIEQDKGE</sequence>
<dbReference type="GO" id="GO:0005975">
    <property type="term" value="P:carbohydrate metabolic process"/>
    <property type="evidence" value="ECO:0007669"/>
    <property type="project" value="InterPro"/>
</dbReference>
<evidence type="ECO:0000259" key="4">
    <source>
        <dbReference type="Pfam" id="PF00703"/>
    </source>
</evidence>
<reference evidence="9 10" key="1">
    <citation type="submission" date="2018-05" db="EMBL/GenBank/DDBJ databases">
        <title>Genomic Encyclopedia of Archaeal and Bacterial Type Strains, Phase II (KMG-II): from individual species to whole genera.</title>
        <authorList>
            <person name="Goeker M."/>
        </authorList>
    </citation>
    <scope>NUCLEOTIDE SEQUENCE [LARGE SCALE GENOMIC DNA]</scope>
    <source>
        <strain evidence="9 10">DSM 19975</strain>
    </source>
</reference>
<dbReference type="InterPro" id="IPR048230">
    <property type="entry name" value="GalA-like"/>
</dbReference>